<evidence type="ECO:0000313" key="3">
    <source>
        <dbReference type="Proteomes" id="UP001589693"/>
    </source>
</evidence>
<dbReference type="RefSeq" id="WP_377853414.1">
    <property type="nucleotide sequence ID" value="NZ_JBHLZU010000015.1"/>
</dbReference>
<feature type="signal peptide" evidence="1">
    <location>
        <begin position="1"/>
        <end position="26"/>
    </location>
</feature>
<accession>A0ABV5ZYF2</accession>
<keyword evidence="3" id="KW-1185">Reference proteome</keyword>
<sequence length="173" mass="17758">MKLIAGALAVTLASALAAGAATVATAAPAEPEGRLVGSAGGTLPKMFGPLAGDPVRFTVNAHGTPGKAGGTFHVLHTKPDGKAFAEFSGRVDCLFSAHGQAVMTGIVERAELPGLPPEIKVVGKRVGLSVQDNGKRGDRIGWSWATGGFEQNTLLCNSTVPFFTTTNGDYKVR</sequence>
<gene>
    <name evidence="2" type="ORF">ACFFQA_18540</name>
</gene>
<evidence type="ECO:0008006" key="4">
    <source>
        <dbReference type="Google" id="ProtNLM"/>
    </source>
</evidence>
<organism evidence="2 3">
    <name type="scientific">Allokutzneria oryzae</name>
    <dbReference type="NCBI Taxonomy" id="1378989"/>
    <lineage>
        <taxon>Bacteria</taxon>
        <taxon>Bacillati</taxon>
        <taxon>Actinomycetota</taxon>
        <taxon>Actinomycetes</taxon>
        <taxon>Pseudonocardiales</taxon>
        <taxon>Pseudonocardiaceae</taxon>
        <taxon>Allokutzneria</taxon>
    </lineage>
</organism>
<keyword evidence="1" id="KW-0732">Signal</keyword>
<feature type="chain" id="PRO_5046397802" description="Repetin" evidence="1">
    <location>
        <begin position="27"/>
        <end position="173"/>
    </location>
</feature>
<protein>
    <recommendedName>
        <fullName evidence="4">Repetin</fullName>
    </recommendedName>
</protein>
<proteinExistence type="predicted"/>
<evidence type="ECO:0000313" key="2">
    <source>
        <dbReference type="EMBL" id="MFB9905937.1"/>
    </source>
</evidence>
<dbReference type="EMBL" id="JBHLZU010000015">
    <property type="protein sequence ID" value="MFB9905937.1"/>
    <property type="molecule type" value="Genomic_DNA"/>
</dbReference>
<comment type="caution">
    <text evidence="2">The sequence shown here is derived from an EMBL/GenBank/DDBJ whole genome shotgun (WGS) entry which is preliminary data.</text>
</comment>
<name>A0ABV5ZYF2_9PSEU</name>
<dbReference type="Proteomes" id="UP001589693">
    <property type="component" value="Unassembled WGS sequence"/>
</dbReference>
<reference evidence="2 3" key="1">
    <citation type="submission" date="2024-09" db="EMBL/GenBank/DDBJ databases">
        <authorList>
            <person name="Sun Q."/>
            <person name="Mori K."/>
        </authorList>
    </citation>
    <scope>NUCLEOTIDE SEQUENCE [LARGE SCALE GENOMIC DNA]</scope>
    <source>
        <strain evidence="2 3">TBRC 7907</strain>
    </source>
</reference>
<evidence type="ECO:0000256" key="1">
    <source>
        <dbReference type="SAM" id="SignalP"/>
    </source>
</evidence>